<dbReference type="Pfam" id="PF10926">
    <property type="entry name" value="DUF2800"/>
    <property type="match status" value="1"/>
</dbReference>
<evidence type="ECO:0000313" key="2">
    <source>
        <dbReference type="EMBL" id="KNY29067.1"/>
    </source>
</evidence>
<sequence>MGEHAKLSASASHRWMECTPCVELEASFPEANSVYADEGSAAHALSEYKLKRLLKIKSGKKPVSQYDSQELEDYTDQYVTFACECIAEARARTKDAVILIEQRVDFSRFVPEGFGTADLVIVADGIMDICDLKYGRGVPVSAEHNPQMQLYALGAYGLFEEIYEIERVRMTIFQPRLDNVSTYEMTVDELMSWAENELKPKAEMASRGEGEFKPGEHCRFCRAKAVCRARAKANLELAKYDFADPELLSDEEMGEILAKAEQLQAWVSDLWEYAQAEAIAGRKKWPGFKVVAGRSNRRYSDEEKAAEVLLVNGYTEKQIFNKKLLGIGDMEKLTGKKRFEELLKDYIEKPAGKPALVSETDKRQEWNRAAADFD</sequence>
<keyword evidence="1" id="KW-0378">Hydrolase</keyword>
<dbReference type="Gene3D" id="3.90.320.10">
    <property type="match status" value="1"/>
</dbReference>
<organism evidence="2 3">
    <name type="scientific">Pseudobacteroides cellulosolvens ATCC 35603 = DSM 2933</name>
    <dbReference type="NCBI Taxonomy" id="398512"/>
    <lineage>
        <taxon>Bacteria</taxon>
        <taxon>Bacillati</taxon>
        <taxon>Bacillota</taxon>
        <taxon>Clostridia</taxon>
        <taxon>Eubacteriales</taxon>
        <taxon>Oscillospiraceae</taxon>
        <taxon>Pseudobacteroides</taxon>
    </lineage>
</organism>
<dbReference type="InterPro" id="IPR011604">
    <property type="entry name" value="PDDEXK-like_dom_sf"/>
</dbReference>
<evidence type="ECO:0000313" key="3">
    <source>
        <dbReference type="Proteomes" id="UP000036923"/>
    </source>
</evidence>
<gene>
    <name evidence="2" type="ORF">Bccel_4341</name>
</gene>
<dbReference type="EMBL" id="LGTC01000001">
    <property type="protein sequence ID" value="KNY29067.1"/>
    <property type="molecule type" value="Genomic_DNA"/>
</dbReference>
<proteinExistence type="predicted"/>
<dbReference type="InterPro" id="IPR021229">
    <property type="entry name" value="DUF2800"/>
</dbReference>
<accession>A0A0L6JUG4</accession>
<dbReference type="STRING" id="398512.Bccel_4341"/>
<name>A0A0L6JUG4_9FIRM</name>
<dbReference type="OrthoDB" id="9766061at2"/>
<reference evidence="3" key="1">
    <citation type="submission" date="2015-07" db="EMBL/GenBank/DDBJ databases">
        <title>Near-Complete Genome Sequence of the Cellulolytic Bacterium Bacteroides (Pseudobacteroides) cellulosolvens ATCC 35603.</title>
        <authorList>
            <person name="Dassa B."/>
            <person name="Utturkar S.M."/>
            <person name="Klingeman D.M."/>
            <person name="Hurt R.A."/>
            <person name="Keller M."/>
            <person name="Xu J."/>
            <person name="Reddy Y.H.K."/>
            <person name="Borovok I."/>
            <person name="Grinberg I.R."/>
            <person name="Lamed R."/>
            <person name="Zhivin O."/>
            <person name="Bayer E.A."/>
            <person name="Brown S.D."/>
        </authorList>
    </citation>
    <scope>NUCLEOTIDE SEQUENCE [LARGE SCALE GENOMIC DNA]</scope>
    <source>
        <strain evidence="3">DSM 2933</strain>
    </source>
</reference>
<dbReference type="RefSeq" id="WP_010244678.1">
    <property type="nucleotide sequence ID" value="NZ_JQKC01000005.1"/>
</dbReference>
<protein>
    <recommendedName>
        <fullName evidence="4">PD-(D/E)XK endonuclease-like domain-containing protein</fullName>
    </recommendedName>
</protein>
<dbReference type="Proteomes" id="UP000036923">
    <property type="component" value="Unassembled WGS sequence"/>
</dbReference>
<keyword evidence="3" id="KW-1185">Reference proteome</keyword>
<evidence type="ECO:0008006" key="4">
    <source>
        <dbReference type="Google" id="ProtNLM"/>
    </source>
</evidence>
<dbReference type="PATRIC" id="fig|398512.5.peg.4548"/>
<dbReference type="eggNOG" id="COG2887">
    <property type="taxonomic scope" value="Bacteria"/>
</dbReference>
<comment type="caution">
    <text evidence="2">The sequence shown here is derived from an EMBL/GenBank/DDBJ whole genome shotgun (WGS) entry which is preliminary data.</text>
</comment>
<dbReference type="GO" id="GO:0016787">
    <property type="term" value="F:hydrolase activity"/>
    <property type="evidence" value="ECO:0007669"/>
    <property type="project" value="UniProtKB-KW"/>
</dbReference>
<dbReference type="AlphaFoldDB" id="A0A0L6JUG4"/>
<evidence type="ECO:0000256" key="1">
    <source>
        <dbReference type="ARBA" id="ARBA00022801"/>
    </source>
</evidence>